<dbReference type="FunFam" id="3.40.50.300:FF:000065">
    <property type="entry name" value="Eukaryotic translation initiation factor 2 subunit gamma"/>
    <property type="match status" value="1"/>
</dbReference>
<dbReference type="GO" id="GO:0005525">
    <property type="term" value="F:GTP binding"/>
    <property type="evidence" value="ECO:0007669"/>
    <property type="project" value="UniProtKB-KW"/>
</dbReference>
<dbReference type="InterPro" id="IPR027417">
    <property type="entry name" value="P-loop_NTPase"/>
</dbReference>
<dbReference type="Pfam" id="PF00009">
    <property type="entry name" value="GTP_EFTU"/>
    <property type="match status" value="1"/>
</dbReference>
<dbReference type="GO" id="GO:0046872">
    <property type="term" value="F:metal ion binding"/>
    <property type="evidence" value="ECO:0007669"/>
    <property type="project" value="UniProtKB-KW"/>
</dbReference>
<evidence type="ECO:0000256" key="5">
    <source>
        <dbReference type="ARBA" id="ARBA00022801"/>
    </source>
</evidence>
<dbReference type="GO" id="GO:0001731">
    <property type="term" value="P:formation of translation preinitiation complex"/>
    <property type="evidence" value="ECO:0007669"/>
    <property type="project" value="TreeGrafter"/>
</dbReference>
<feature type="region of interest" description="Disordered" evidence="10">
    <location>
        <begin position="27"/>
        <end position="64"/>
    </location>
</feature>
<evidence type="ECO:0000256" key="10">
    <source>
        <dbReference type="SAM" id="MobiDB-lite"/>
    </source>
</evidence>
<dbReference type="PROSITE" id="PS51722">
    <property type="entry name" value="G_TR_2"/>
    <property type="match status" value="1"/>
</dbReference>
<feature type="domain" description="Tr-type G" evidence="11">
    <location>
        <begin position="76"/>
        <end position="284"/>
    </location>
</feature>
<dbReference type="Pfam" id="PF09173">
    <property type="entry name" value="eIF2_C"/>
    <property type="match status" value="1"/>
</dbReference>
<proteinExistence type="predicted"/>
<dbReference type="NCBIfam" id="NF003077">
    <property type="entry name" value="PRK04000.1"/>
    <property type="match status" value="1"/>
</dbReference>
<keyword evidence="2 12" id="KW-0396">Initiation factor</keyword>
<dbReference type="Gene3D" id="2.40.30.10">
    <property type="entry name" value="Translation factors"/>
    <property type="match status" value="2"/>
</dbReference>
<dbReference type="InterPro" id="IPR044127">
    <property type="entry name" value="eIF2g_dom_2"/>
</dbReference>
<reference evidence="12 13" key="1">
    <citation type="journal article" date="2020" name="Nature">
        <title>Isolation of an archaeon at the prokaryote-eukaryote interface.</title>
        <authorList>
            <person name="Imachi H."/>
            <person name="Nobu M.K."/>
            <person name="Nakahara N."/>
            <person name="Morono Y."/>
            <person name="Ogawara M."/>
            <person name="Takaki Y."/>
            <person name="Takano Y."/>
            <person name="Uematsu K."/>
            <person name="Ikuta T."/>
            <person name="Ito M."/>
            <person name="Matsui Y."/>
            <person name="Miyazaki M."/>
            <person name="Murata K."/>
            <person name="Saito Y."/>
            <person name="Sakai S."/>
            <person name="Song C."/>
            <person name="Tasumi E."/>
            <person name="Yamanaka Y."/>
            <person name="Yamaguchi T."/>
            <person name="Kamagata Y."/>
            <person name="Tamaki H."/>
            <person name="Takai K."/>
        </authorList>
    </citation>
    <scope>NUCLEOTIDE SEQUENCE [LARGE SCALE GENOMIC DNA]</scope>
    <source>
        <strain evidence="12 13">MK-D1</strain>
    </source>
</reference>
<sequence length="490" mass="53321">MAKKKKKISSEEKLSADDLGIVKKKTITKKKTSKKSSSKKTTTKKKTTKKTTKKKTTKKTKKKTTKKVIKKTDFIQSSCNVGLVGHVDHGKTTLVKALSGTWTEKYSDEINRGITIKLGYAEAAIDQCPNCNLIIAESVANNLRKSKKDQKGMCPNCGTKLNFKRRISFVDAPGHEILMATMLSGASLMDGALLLIAANEECPQPQTREHLAALGIAKIENIIIIQNKIDAVGKERAIEHYNQIKDFVKGTIAENAPIIPTSAIFNSNIDLISEKIEEIIPSPDLDHDSEFLFNIARSFDVNKPGSEIEKINGGVIGGSIITGTISVGEEIEIRPGFRSKEGKYSTIITTVESIYEGRNSLNSAKPGGLIAIGTKLDPSLTRSDQLIGNVAGIPGTLPDVQYSVEIEAHLLKEVLGAEEEIAVTPIIKNELIMIVVGTSLSAGVVEKIGKKNTITLKLKRPICALDGSIVAISRRIKNRFRLIGYGYLIS</sequence>
<keyword evidence="13" id="KW-1185">Reference proteome</keyword>
<dbReference type="SUPFAM" id="SSF50465">
    <property type="entry name" value="EF-Tu/eEF-1alpha/eIF2-gamma C-terminal domain"/>
    <property type="match status" value="1"/>
</dbReference>
<dbReference type="PANTHER" id="PTHR42854">
    <property type="entry name" value="EUKARYOTIC TRANSLATION INITIATION FACTOR 2 SUBUNIT 3 FAMILY MEMBER"/>
    <property type="match status" value="1"/>
</dbReference>
<dbReference type="SUPFAM" id="SSF52540">
    <property type="entry name" value="P-loop containing nucleoside triphosphate hydrolases"/>
    <property type="match status" value="1"/>
</dbReference>
<dbReference type="PRINTS" id="PR00315">
    <property type="entry name" value="ELONGATNFCT"/>
</dbReference>
<evidence type="ECO:0000256" key="9">
    <source>
        <dbReference type="ARBA" id="ARBA00048107"/>
    </source>
</evidence>
<keyword evidence="8" id="KW-0342">GTP-binding</keyword>
<dbReference type="GO" id="GO:0000049">
    <property type="term" value="F:tRNA binding"/>
    <property type="evidence" value="ECO:0007669"/>
    <property type="project" value="InterPro"/>
</dbReference>
<comment type="catalytic activity">
    <reaction evidence="9">
        <text>GTP + H2O = GDP + phosphate + H(+)</text>
        <dbReference type="Rhea" id="RHEA:19669"/>
        <dbReference type="ChEBI" id="CHEBI:15377"/>
        <dbReference type="ChEBI" id="CHEBI:15378"/>
        <dbReference type="ChEBI" id="CHEBI:37565"/>
        <dbReference type="ChEBI" id="CHEBI:43474"/>
        <dbReference type="ChEBI" id="CHEBI:58189"/>
        <dbReference type="EC" id="3.6.5.3"/>
    </reaction>
</comment>
<evidence type="ECO:0000256" key="8">
    <source>
        <dbReference type="ARBA" id="ARBA00023134"/>
    </source>
</evidence>
<evidence type="ECO:0000313" key="13">
    <source>
        <dbReference type="Proteomes" id="UP000321408"/>
    </source>
</evidence>
<keyword evidence="4" id="KW-0547">Nucleotide-binding</keyword>
<evidence type="ECO:0000256" key="6">
    <source>
        <dbReference type="ARBA" id="ARBA00022842"/>
    </source>
</evidence>
<name>A0A5B9D9A6_9ARCH</name>
<dbReference type="OrthoDB" id="7798at2157"/>
<evidence type="ECO:0000256" key="2">
    <source>
        <dbReference type="ARBA" id="ARBA00022540"/>
    </source>
</evidence>
<dbReference type="GeneID" id="41329432"/>
<keyword evidence="3" id="KW-0479">Metal-binding</keyword>
<dbReference type="PANTHER" id="PTHR42854:SF3">
    <property type="entry name" value="EUKARYOTIC TRANSLATION INITIATION FACTOR 2 SUBUNIT 3-RELATED"/>
    <property type="match status" value="1"/>
</dbReference>
<evidence type="ECO:0000256" key="4">
    <source>
        <dbReference type="ARBA" id="ARBA00022741"/>
    </source>
</evidence>
<evidence type="ECO:0000259" key="11">
    <source>
        <dbReference type="PROSITE" id="PS51722"/>
    </source>
</evidence>
<dbReference type="InterPro" id="IPR022424">
    <property type="entry name" value="TIF2_gsu"/>
</dbReference>
<dbReference type="SUPFAM" id="SSF50447">
    <property type="entry name" value="Translation proteins"/>
    <property type="match status" value="1"/>
</dbReference>
<evidence type="ECO:0000313" key="12">
    <source>
        <dbReference type="EMBL" id="QEE15611.1"/>
    </source>
</evidence>
<dbReference type="Proteomes" id="UP000321408">
    <property type="component" value="Chromosome"/>
</dbReference>
<dbReference type="InterPro" id="IPR000795">
    <property type="entry name" value="T_Tr_GTP-bd_dom"/>
</dbReference>
<reference evidence="12 13" key="2">
    <citation type="journal article" date="2024" name="Int. J. Syst. Evol. Microbiol.">
        <title>Promethearchaeum syntrophicum gen. nov., sp. nov., an anaerobic, obligately syntrophic archaeon, the first isolate of the lineage 'Asgard' archaea, and proposal of the new archaeal phylum Promethearchaeota phyl. nov. and kingdom Promethearchaeati regn. nov.</title>
        <authorList>
            <person name="Imachi H."/>
            <person name="Nobu M.K."/>
            <person name="Kato S."/>
            <person name="Takaki Y."/>
            <person name="Miyazaki M."/>
            <person name="Miyata M."/>
            <person name="Ogawara M."/>
            <person name="Saito Y."/>
            <person name="Sakai S."/>
            <person name="Tahara Y.O."/>
            <person name="Takano Y."/>
            <person name="Tasumi E."/>
            <person name="Uematsu K."/>
            <person name="Yoshimura T."/>
            <person name="Itoh T."/>
            <person name="Ohkuma M."/>
            <person name="Takai K."/>
        </authorList>
    </citation>
    <scope>NUCLEOTIDE SEQUENCE [LARGE SCALE GENOMIC DNA]</scope>
    <source>
        <strain evidence="12 13">MK-D1</strain>
    </source>
</reference>
<dbReference type="RefSeq" id="WP_147662514.1">
    <property type="nucleotide sequence ID" value="NZ_CP042905.2"/>
</dbReference>
<dbReference type="CDD" id="cd03688">
    <property type="entry name" value="eIF2_gamma_II"/>
    <property type="match status" value="1"/>
</dbReference>
<evidence type="ECO:0000256" key="7">
    <source>
        <dbReference type="ARBA" id="ARBA00022917"/>
    </source>
</evidence>
<keyword evidence="6" id="KW-0460">Magnesium</keyword>
<keyword evidence="5" id="KW-0378">Hydrolase</keyword>
<dbReference type="GO" id="GO:0005829">
    <property type="term" value="C:cytosol"/>
    <property type="evidence" value="ECO:0007669"/>
    <property type="project" value="TreeGrafter"/>
</dbReference>
<dbReference type="AlphaFoldDB" id="A0A5B9D9A6"/>
<dbReference type="GO" id="GO:0003924">
    <property type="term" value="F:GTPase activity"/>
    <property type="evidence" value="ECO:0007669"/>
    <property type="project" value="InterPro"/>
</dbReference>
<organism evidence="12 13">
    <name type="scientific">Promethearchaeum syntrophicum</name>
    <dbReference type="NCBI Taxonomy" id="2594042"/>
    <lineage>
        <taxon>Archaea</taxon>
        <taxon>Promethearchaeati</taxon>
        <taxon>Promethearchaeota</taxon>
        <taxon>Promethearchaeia</taxon>
        <taxon>Promethearchaeales</taxon>
        <taxon>Promethearchaeaceae</taxon>
        <taxon>Promethearchaeum</taxon>
    </lineage>
</organism>
<dbReference type="EC" id="3.6.5.3" evidence="1"/>
<dbReference type="InterPro" id="IPR015256">
    <property type="entry name" value="eIF2g_C"/>
</dbReference>
<dbReference type="InterPro" id="IPR009001">
    <property type="entry name" value="Transl_elong_EF1A/Init_IF2_C"/>
</dbReference>
<dbReference type="Gene3D" id="3.40.50.300">
    <property type="entry name" value="P-loop containing nucleotide triphosphate hydrolases"/>
    <property type="match status" value="1"/>
</dbReference>
<dbReference type="CDD" id="cd01888">
    <property type="entry name" value="eIF2_gamma"/>
    <property type="match status" value="1"/>
</dbReference>
<accession>A0A5B9D9A6</accession>
<dbReference type="CDD" id="cd15490">
    <property type="entry name" value="eIF2_gamma_III"/>
    <property type="match status" value="1"/>
</dbReference>
<dbReference type="GO" id="GO:0003743">
    <property type="term" value="F:translation initiation factor activity"/>
    <property type="evidence" value="ECO:0007669"/>
    <property type="project" value="UniProtKB-KW"/>
</dbReference>
<dbReference type="KEGG" id="psyt:DSAG12_01437"/>
<gene>
    <name evidence="12" type="ORF">DSAG12_01437</name>
</gene>
<dbReference type="InterPro" id="IPR009000">
    <property type="entry name" value="Transl_B-barrel_sf"/>
</dbReference>
<dbReference type="InterPro" id="IPR050543">
    <property type="entry name" value="eIF2G"/>
</dbReference>
<dbReference type="FunFam" id="2.40.30.10:FF:000009">
    <property type="entry name" value="Eukaryotic translation initiation factor 2 subunit gamma"/>
    <property type="match status" value="1"/>
</dbReference>
<evidence type="ECO:0000256" key="3">
    <source>
        <dbReference type="ARBA" id="ARBA00022723"/>
    </source>
</evidence>
<dbReference type="NCBIfam" id="TIGR03680">
    <property type="entry name" value="eif2g_arch"/>
    <property type="match status" value="1"/>
</dbReference>
<evidence type="ECO:0000256" key="1">
    <source>
        <dbReference type="ARBA" id="ARBA00011986"/>
    </source>
</evidence>
<dbReference type="EMBL" id="CP042905">
    <property type="protein sequence ID" value="QEE15611.1"/>
    <property type="molecule type" value="Genomic_DNA"/>
</dbReference>
<dbReference type="InterPro" id="IPR004161">
    <property type="entry name" value="EFTu-like_2"/>
</dbReference>
<dbReference type="Pfam" id="PF03144">
    <property type="entry name" value="GTP_EFTU_D2"/>
    <property type="match status" value="1"/>
</dbReference>
<keyword evidence="7" id="KW-0648">Protein biosynthesis</keyword>
<protein>
    <recommendedName>
        <fullName evidence="1">protein-synthesizing GTPase</fullName>
        <ecNumber evidence="1">3.6.5.3</ecNumber>
    </recommendedName>
</protein>
<dbReference type="InterPro" id="IPR044128">
    <property type="entry name" value="eIF2g_GTP-bd"/>
</dbReference>